<feature type="non-terminal residue" evidence="2">
    <location>
        <position position="132"/>
    </location>
</feature>
<name>W2SS77_NECAM</name>
<dbReference type="Pfam" id="PF00069">
    <property type="entry name" value="Pkinase"/>
    <property type="match status" value="1"/>
</dbReference>
<keyword evidence="3" id="KW-1185">Reference proteome</keyword>
<organism evidence="2 3">
    <name type="scientific">Necator americanus</name>
    <name type="common">Human hookworm</name>
    <dbReference type="NCBI Taxonomy" id="51031"/>
    <lineage>
        <taxon>Eukaryota</taxon>
        <taxon>Metazoa</taxon>
        <taxon>Ecdysozoa</taxon>
        <taxon>Nematoda</taxon>
        <taxon>Chromadorea</taxon>
        <taxon>Rhabditida</taxon>
        <taxon>Rhabditina</taxon>
        <taxon>Rhabditomorpha</taxon>
        <taxon>Strongyloidea</taxon>
        <taxon>Ancylostomatidae</taxon>
        <taxon>Bunostominae</taxon>
        <taxon>Necator</taxon>
    </lineage>
</organism>
<dbReference type="InterPro" id="IPR000719">
    <property type="entry name" value="Prot_kinase_dom"/>
</dbReference>
<accession>W2SS77</accession>
<dbReference type="Gene3D" id="1.10.510.10">
    <property type="entry name" value="Transferase(Phosphotransferase) domain 1"/>
    <property type="match status" value="1"/>
</dbReference>
<dbReference type="GO" id="GO:0005524">
    <property type="term" value="F:ATP binding"/>
    <property type="evidence" value="ECO:0007669"/>
    <property type="project" value="InterPro"/>
</dbReference>
<dbReference type="Proteomes" id="UP000053676">
    <property type="component" value="Unassembled WGS sequence"/>
</dbReference>
<sequence>IGEANTKKVFGAVLSAIEFMHNENLVHRNLKAENILLFDSNDFSKKMNGLNRYDRIVSVSCSCTNTHKSCCFTISLLLRGLSQNFTSERIMARIEHLRSFSTSLSKKSPLLNTHVSKRKSIPLKQLLTSLVK</sequence>
<reference evidence="3" key="1">
    <citation type="journal article" date="2014" name="Nat. Genet.">
        <title>Genome of the human hookworm Necator americanus.</title>
        <authorList>
            <person name="Tang Y.T."/>
            <person name="Gao X."/>
            <person name="Rosa B.A."/>
            <person name="Abubucker S."/>
            <person name="Hallsworth-Pepin K."/>
            <person name="Martin J."/>
            <person name="Tyagi R."/>
            <person name="Heizer E."/>
            <person name="Zhang X."/>
            <person name="Bhonagiri-Palsikar V."/>
            <person name="Minx P."/>
            <person name="Warren W.C."/>
            <person name="Wang Q."/>
            <person name="Zhan B."/>
            <person name="Hotez P.J."/>
            <person name="Sternberg P.W."/>
            <person name="Dougall A."/>
            <person name="Gaze S.T."/>
            <person name="Mulvenna J."/>
            <person name="Sotillo J."/>
            <person name="Ranganathan S."/>
            <person name="Rabelo E.M."/>
            <person name="Wilson R.K."/>
            <person name="Felgner P.L."/>
            <person name="Bethony J."/>
            <person name="Hawdon J.M."/>
            <person name="Gasser R.B."/>
            <person name="Loukas A."/>
            <person name="Mitreva M."/>
        </authorList>
    </citation>
    <scope>NUCLEOTIDE SEQUENCE [LARGE SCALE GENOMIC DNA]</scope>
</reference>
<feature type="non-terminal residue" evidence="2">
    <location>
        <position position="1"/>
    </location>
</feature>
<dbReference type="OrthoDB" id="6513151at2759"/>
<dbReference type="InterPro" id="IPR011009">
    <property type="entry name" value="Kinase-like_dom_sf"/>
</dbReference>
<dbReference type="PROSITE" id="PS50011">
    <property type="entry name" value="PROTEIN_KINASE_DOM"/>
    <property type="match status" value="1"/>
</dbReference>
<dbReference type="AlphaFoldDB" id="W2SS77"/>
<evidence type="ECO:0000259" key="1">
    <source>
        <dbReference type="PROSITE" id="PS50011"/>
    </source>
</evidence>
<dbReference type="KEGG" id="nai:NECAME_18906"/>
<dbReference type="SUPFAM" id="SSF56112">
    <property type="entry name" value="Protein kinase-like (PK-like)"/>
    <property type="match status" value="1"/>
</dbReference>
<dbReference type="EMBL" id="KI664755">
    <property type="protein sequence ID" value="ETN72348.1"/>
    <property type="molecule type" value="Genomic_DNA"/>
</dbReference>
<evidence type="ECO:0000313" key="3">
    <source>
        <dbReference type="Proteomes" id="UP000053676"/>
    </source>
</evidence>
<feature type="domain" description="Protein kinase" evidence="1">
    <location>
        <begin position="1"/>
        <end position="132"/>
    </location>
</feature>
<gene>
    <name evidence="2" type="ORF">NECAME_18906</name>
</gene>
<dbReference type="GO" id="GO:0004672">
    <property type="term" value="F:protein kinase activity"/>
    <property type="evidence" value="ECO:0007669"/>
    <property type="project" value="InterPro"/>
</dbReference>
<proteinExistence type="predicted"/>
<evidence type="ECO:0000313" key="2">
    <source>
        <dbReference type="EMBL" id="ETN72348.1"/>
    </source>
</evidence>
<protein>
    <recommendedName>
        <fullName evidence="1">Protein kinase domain-containing protein</fullName>
    </recommendedName>
</protein>